<evidence type="ECO:0000313" key="1">
    <source>
        <dbReference type="EMBL" id="KAK0304443.1"/>
    </source>
</evidence>
<organism evidence="1 3">
    <name type="scientific">Friedmanniomyces endolithicus</name>
    <dbReference type="NCBI Taxonomy" id="329885"/>
    <lineage>
        <taxon>Eukaryota</taxon>
        <taxon>Fungi</taxon>
        <taxon>Dikarya</taxon>
        <taxon>Ascomycota</taxon>
        <taxon>Pezizomycotina</taxon>
        <taxon>Dothideomycetes</taxon>
        <taxon>Dothideomycetidae</taxon>
        <taxon>Mycosphaerellales</taxon>
        <taxon>Teratosphaeriaceae</taxon>
        <taxon>Friedmanniomyces</taxon>
    </lineage>
</organism>
<proteinExistence type="predicted"/>
<reference evidence="1" key="1">
    <citation type="submission" date="2021-12" db="EMBL/GenBank/DDBJ databases">
        <title>Black yeast isolated from Biological Soil Crust.</title>
        <authorList>
            <person name="Kurbessoian T."/>
        </authorList>
    </citation>
    <scope>NUCLEOTIDE SEQUENCE</scope>
    <source>
        <strain evidence="1">CCFEE 5208</strain>
    </source>
</reference>
<name>A0AAN6F8F7_9PEZI</name>
<dbReference type="AlphaFoldDB" id="A0AAN6F8F7"/>
<evidence type="ECO:0000313" key="2">
    <source>
        <dbReference type="EMBL" id="KAK0951035.1"/>
    </source>
</evidence>
<dbReference type="Proteomes" id="UP001168146">
    <property type="component" value="Unassembled WGS sequence"/>
</dbReference>
<evidence type="ECO:0000313" key="4">
    <source>
        <dbReference type="Proteomes" id="UP001175353"/>
    </source>
</evidence>
<dbReference type="EMBL" id="JAUJLE010000740">
    <property type="protein sequence ID" value="KAK0951035.1"/>
    <property type="molecule type" value="Genomic_DNA"/>
</dbReference>
<keyword evidence="4" id="KW-1185">Reference proteome</keyword>
<dbReference type="EMBL" id="JASUXU010000129">
    <property type="protein sequence ID" value="KAK0304443.1"/>
    <property type="molecule type" value="Genomic_DNA"/>
</dbReference>
<reference evidence="2" key="2">
    <citation type="submission" date="2023-06" db="EMBL/GenBank/DDBJ databases">
        <title>Black Yeasts Isolated from many extreme environments.</title>
        <authorList>
            <person name="Coleine C."/>
            <person name="Stajich J.E."/>
            <person name="Selbmann L."/>
        </authorList>
    </citation>
    <scope>NUCLEOTIDE SEQUENCE</scope>
    <source>
        <strain evidence="2">CCFEE 5200</strain>
    </source>
</reference>
<comment type="caution">
    <text evidence="1">The sequence shown here is derived from an EMBL/GenBank/DDBJ whole genome shotgun (WGS) entry which is preliminary data.</text>
</comment>
<gene>
    <name evidence="1" type="ORF">LTR82_017192</name>
    <name evidence="2" type="ORF">LTR91_025250</name>
</gene>
<dbReference type="Proteomes" id="UP001175353">
    <property type="component" value="Unassembled WGS sequence"/>
</dbReference>
<evidence type="ECO:0000313" key="3">
    <source>
        <dbReference type="Proteomes" id="UP001168146"/>
    </source>
</evidence>
<sequence length="153" mass="16806">MARKSRPHEILNDEIEYTKELLKEMKHSLNGYKLGKGTLKMLKTYLCQRPELAPEFEVDKNTNKKMNVTKFSNYLLATMGQISKGRIVHTGDKVCGGRRKGEGKSGSCVQAEDPHGDFVGIGSCMDCLHGSSSKKCSLSLCLWPGGQALLQGG</sequence>
<protein>
    <submittedName>
        <fullName evidence="1">Uncharacterized protein</fullName>
    </submittedName>
</protein>
<accession>A0AAN6F8F7</accession>